<feature type="domain" description="EGF-like" evidence="1">
    <location>
        <begin position="63"/>
        <end position="92"/>
    </location>
</feature>
<dbReference type="STRING" id="857967.G0QK17"/>
<dbReference type="OrthoDB" id="321553at2759"/>
<protein>
    <recommendedName>
        <fullName evidence="1">EGF-like domain-containing protein</fullName>
    </recommendedName>
</protein>
<dbReference type="eggNOG" id="KOG3525">
    <property type="taxonomic scope" value="Eukaryota"/>
</dbReference>
<feature type="domain" description="EGF-like" evidence="1">
    <location>
        <begin position="157"/>
        <end position="186"/>
    </location>
</feature>
<dbReference type="OMA" id="NQAIKSC"/>
<dbReference type="CDD" id="cd00064">
    <property type="entry name" value="FU"/>
    <property type="match status" value="5"/>
</dbReference>
<dbReference type="Proteomes" id="UP000008983">
    <property type="component" value="Unassembled WGS sequence"/>
</dbReference>
<accession>G0QK17</accession>
<feature type="domain" description="EGF-like" evidence="1">
    <location>
        <begin position="110"/>
        <end position="139"/>
    </location>
</feature>
<gene>
    <name evidence="2" type="ORF">IMG5_011490</name>
</gene>
<dbReference type="PANTHER" id="PTHR15332">
    <property type="entry name" value="PROPROTEIN CONVERTASE SUBTILISIN_KEXIN TYPE 5-LIKE"/>
    <property type="match status" value="1"/>
</dbReference>
<dbReference type="GeneID" id="14910631"/>
<dbReference type="SMART" id="SM00261">
    <property type="entry name" value="FU"/>
    <property type="match status" value="7"/>
</dbReference>
<dbReference type="InParanoid" id="G0QK17"/>
<dbReference type="InterPro" id="IPR000742">
    <property type="entry name" value="EGF"/>
</dbReference>
<feature type="domain" description="EGF-like" evidence="1">
    <location>
        <begin position="251"/>
        <end position="280"/>
    </location>
</feature>
<evidence type="ECO:0000259" key="1">
    <source>
        <dbReference type="SMART" id="SM00181"/>
    </source>
</evidence>
<feature type="domain" description="EGF-like" evidence="1">
    <location>
        <begin position="16"/>
        <end position="45"/>
    </location>
</feature>
<organism evidence="2 3">
    <name type="scientific">Ichthyophthirius multifiliis</name>
    <name type="common">White spot disease agent</name>
    <name type="synonym">Ich</name>
    <dbReference type="NCBI Taxonomy" id="5932"/>
    <lineage>
        <taxon>Eukaryota</taxon>
        <taxon>Sar</taxon>
        <taxon>Alveolata</taxon>
        <taxon>Ciliophora</taxon>
        <taxon>Intramacronucleata</taxon>
        <taxon>Oligohymenophorea</taxon>
        <taxon>Hymenostomatida</taxon>
        <taxon>Ophryoglenina</taxon>
        <taxon>Ichthyophthirius</taxon>
    </lineage>
</organism>
<dbReference type="EMBL" id="GL983118">
    <property type="protein sequence ID" value="EGR34438.1"/>
    <property type="molecule type" value="Genomic_DNA"/>
</dbReference>
<sequence>MSIGKFKNNLNRTCTLCDNSCTQCTSLSICQSCNQGFYLNNSICVQECPVGKFKNNSDRTCTSCDSSCFSCTSLSLCQSCNQGFYLENVSCIQECPIGKFKNNPDRTCIQCDTSCSSCTSTTLCQSCNQGFYLDNSICIQECPIGKFKNDLNRTCTSCDSSCSSCTGLSICQSCNKLFYLDNSFCVKQCPIGKFKNDSDKTCTLCDVSCSSCTSTTLCQSCNLNFFLDNSLCVSECPIGKFKNDSNRTCTSCDSKCENCTSLTLCQSCNLGFFFDNQSCLIDCQQGKYKNASNRQCSFCDNKCKSCDNGLTCNGCFGNRVGDQCDCPLYSIFSNDYQKQCFECKNVLIGCGQCTINECISCIPDLYFDFNQLKQCDSCQELNVQIIFSNDFELLFVNFDYFNLGVITNLILNNSNLQNDQQKSRFSYLLCSEVLNQQFITQKLSNDIACSFIQNKLTIRLSPQSIINKDDIIVIKENVFKITYKGVECTQFIQKIKGKIIYDQNPLSPIITINSPTLISKCDELFIQISQLQNIGKRIPKSINWISIASSESQQFINQLNAQLQQQQNNFILVIPSMTFKGSSFYQFEVQIETVFQQKQSVVININTKNDKFIDLQLENSKDIVFRYEEFKLKVIFYYLQCDPIEKLKKVNEKILLKIEQIINLQNNLNINFENQTMDNEHTINIQPYILVLDQQYDIKITVSDVNNSQIFQEIIHSFQVKKSQQIVKIQGLSNIQSFSNSFYVNAFIDNLDLSPSEKEVQKNNNYGIKTKWKCITAKSQSDCRDYKNDLIVDPNMEQNILQIKVQEKSLEAYNLYYFILEGEKDGIVVQDISSFIILEQNIPPLNSITSINDFSQRINLNQQIFVQLNYEGKNNLDNLFFSGAVLYQNDVKNTIKFFHNQVRFQTWNYFNDFINEEENSYQIRFAVFDPQYIMPSLIIFSLKANLPPLNCLFQNFNNQQQEIFSLKQNYVFQINNCQDQDQPLYYNFFYYKSQEDFQYEILNPQFTKRYALNVKSTISRISTILPFGAKVIIGCVFDNLGAVRNMTQNVEIKNSYENVQQYVYLVQETYKIIIQIPFKQQIVIQLCILVQDIVSNILINEELKQDQNLIKIVKNIYEDLLFQQQKFNDNQDVQVQIQMTINLISQNLLDQIMNILKYKDILDYLSKIEQTLIEQEIYKKIQAKDVQQYQQYFHGEGQEKITYDVQIRKYPANIVKYDKSFPYPDKQLFQVFDNQITYQTVNKQTNEIQKQPINTQIANTFTLPNPSNSTTGFSCLTQINNKWEQGNCNKVQQINKKKLVSSVICQCKKQGKQTLVDDIESIFTDNQNLKNMFSEQGIENLKNLANGINMQLYGLFLYRINSTLYFQFI</sequence>
<evidence type="ECO:0000313" key="2">
    <source>
        <dbReference type="EMBL" id="EGR34438.1"/>
    </source>
</evidence>
<evidence type="ECO:0000313" key="3">
    <source>
        <dbReference type="Proteomes" id="UP000008983"/>
    </source>
</evidence>
<dbReference type="Gene3D" id="2.10.220.10">
    <property type="entry name" value="Hormone Receptor, Insulin-like Growth Factor Receptor 1, Chain A, domain 2"/>
    <property type="match status" value="4"/>
</dbReference>
<dbReference type="SUPFAM" id="SSF57184">
    <property type="entry name" value="Growth factor receptor domain"/>
    <property type="match status" value="2"/>
</dbReference>
<dbReference type="PANTHER" id="PTHR15332:SF175">
    <property type="entry name" value="PROPROTEIN CONVERTASE SUBTILISIN_KEXIN TYPE 5-LIKE"/>
    <property type="match status" value="1"/>
</dbReference>
<dbReference type="InterPro" id="IPR006212">
    <property type="entry name" value="Furin_repeat"/>
</dbReference>
<dbReference type="SMART" id="SM00181">
    <property type="entry name" value="EGF"/>
    <property type="match status" value="6"/>
</dbReference>
<feature type="domain" description="EGF-like" evidence="1">
    <location>
        <begin position="204"/>
        <end position="233"/>
    </location>
</feature>
<reference evidence="2 3" key="1">
    <citation type="submission" date="2011-07" db="EMBL/GenBank/DDBJ databases">
        <authorList>
            <person name="Coyne R."/>
            <person name="Brami D."/>
            <person name="Johnson J."/>
            <person name="Hostetler J."/>
            <person name="Hannick L."/>
            <person name="Clark T."/>
            <person name="Cassidy-Hanley D."/>
            <person name="Inman J."/>
        </authorList>
    </citation>
    <scope>NUCLEOTIDE SEQUENCE [LARGE SCALE GENOMIC DNA]</scope>
    <source>
        <strain evidence="2 3">G5</strain>
    </source>
</reference>
<keyword evidence="3" id="KW-1185">Reference proteome</keyword>
<name>G0QK17_ICHMU</name>
<proteinExistence type="predicted"/>
<dbReference type="RefSeq" id="XP_004039742.1">
    <property type="nucleotide sequence ID" value="XM_004039694.1"/>
</dbReference>
<dbReference type="InterPro" id="IPR009030">
    <property type="entry name" value="Growth_fac_rcpt_cys_sf"/>
</dbReference>